<evidence type="ECO:0008006" key="9">
    <source>
        <dbReference type="Google" id="ProtNLM"/>
    </source>
</evidence>
<dbReference type="InterPro" id="IPR022791">
    <property type="entry name" value="L-PG_synthase/AglD"/>
</dbReference>
<sequence>MCSRKIEEIRLPQDRNRAQGLRNGALWLLSAVGFIAFSIFGLSLASRFFGGEIPALDPRLFELSSLAWIGLFLLIYFLADGLRLYYVLLSLGAQVRFREVFPLVFVNILFSNVTPLATGGGFAQVWYLQRRGVAVGTSAAATLIRTILAMLVIFTAAPLFQLLRPSRAGAGLVDMVIQSLSAFIALYLIGFLIVLLRPQWLGSVIDGLVGLLARVRLLNLRRRVRWGRAIRREVTEFSEGFGRFRRGPLRYSLGSAVFTVIFLLTLFAFPALLMSLLGYEVDWIRVIGTLSIVTFLMYFAPTPGGAGFSELAFAALMSGQIDSPHLLLVILAWRFLTIYLGMALGLVVSIFALRQPKAAT</sequence>
<comment type="subcellular location">
    <subcellularLocation>
        <location evidence="1">Cell membrane</location>
        <topology evidence="1">Multi-pass membrane protein</topology>
    </subcellularLocation>
</comment>
<reference evidence="7 8" key="1">
    <citation type="journal article" date="2014" name="Int. J. Syst. Evol. Microbiol.">
        <title>Celeribacter indicus sp. nov., a polycyclic aromatic hydrocarbon-degrading bacterium from deep-sea sediment and reclassification of Huaishuia halophila as Celeribacter halophilus comb. nov.</title>
        <authorList>
            <person name="Lai Q."/>
            <person name="Cao J."/>
            <person name="Yuan J."/>
            <person name="Li F."/>
            <person name="Shao Z."/>
        </authorList>
    </citation>
    <scope>NUCLEOTIDE SEQUENCE [LARGE SCALE GENOMIC DNA]</scope>
    <source>
        <strain evidence="7">P73</strain>
    </source>
</reference>
<evidence type="ECO:0000256" key="1">
    <source>
        <dbReference type="ARBA" id="ARBA00004651"/>
    </source>
</evidence>
<evidence type="ECO:0000256" key="6">
    <source>
        <dbReference type="SAM" id="Phobius"/>
    </source>
</evidence>
<dbReference type="HOGENOM" id="CLU_059719_0_0_5"/>
<dbReference type="Pfam" id="PF03706">
    <property type="entry name" value="LPG_synthase_TM"/>
    <property type="match status" value="1"/>
</dbReference>
<keyword evidence="8" id="KW-1185">Reference proteome</keyword>
<keyword evidence="5 6" id="KW-0472">Membrane</keyword>
<organism evidence="7 8">
    <name type="scientific">Celeribacter indicus</name>
    <dbReference type="NCBI Taxonomy" id="1208324"/>
    <lineage>
        <taxon>Bacteria</taxon>
        <taxon>Pseudomonadati</taxon>
        <taxon>Pseudomonadota</taxon>
        <taxon>Alphaproteobacteria</taxon>
        <taxon>Rhodobacterales</taxon>
        <taxon>Roseobacteraceae</taxon>
        <taxon>Celeribacter</taxon>
    </lineage>
</organism>
<evidence type="ECO:0000256" key="4">
    <source>
        <dbReference type="ARBA" id="ARBA00022989"/>
    </source>
</evidence>
<evidence type="ECO:0000313" key="8">
    <source>
        <dbReference type="Proteomes" id="UP000031521"/>
    </source>
</evidence>
<evidence type="ECO:0000256" key="3">
    <source>
        <dbReference type="ARBA" id="ARBA00022692"/>
    </source>
</evidence>
<dbReference type="PANTHER" id="PTHR37693">
    <property type="entry name" value="PHOSPHATIDYLGLYCEROL LYSYLTRANSFERASE"/>
    <property type="match status" value="1"/>
</dbReference>
<dbReference type="AlphaFoldDB" id="A0A0B5DWA8"/>
<feature type="transmembrane region" description="Helical" evidence="6">
    <location>
        <begin position="253"/>
        <end position="277"/>
    </location>
</feature>
<evidence type="ECO:0000256" key="2">
    <source>
        <dbReference type="ARBA" id="ARBA00022475"/>
    </source>
</evidence>
<protein>
    <recommendedName>
        <fullName evidence="9">Integral membrane protein</fullName>
    </recommendedName>
</protein>
<accession>A0A0B5DWA8</accession>
<feature type="transmembrane region" description="Helical" evidence="6">
    <location>
        <begin position="326"/>
        <end position="353"/>
    </location>
</feature>
<gene>
    <name evidence="7" type="ORF">P73_0720</name>
</gene>
<feature type="transmembrane region" description="Helical" evidence="6">
    <location>
        <begin position="100"/>
        <end position="127"/>
    </location>
</feature>
<proteinExistence type="predicted"/>
<evidence type="ECO:0000256" key="5">
    <source>
        <dbReference type="ARBA" id="ARBA00023136"/>
    </source>
</evidence>
<dbReference type="STRING" id="1208324.P73_0720"/>
<feature type="transmembrane region" description="Helical" evidence="6">
    <location>
        <begin position="25"/>
        <end position="45"/>
    </location>
</feature>
<keyword evidence="4 6" id="KW-1133">Transmembrane helix</keyword>
<dbReference type="EMBL" id="CP004393">
    <property type="protein sequence ID" value="AJE45435.1"/>
    <property type="molecule type" value="Genomic_DNA"/>
</dbReference>
<dbReference type="NCBIfam" id="TIGR00374">
    <property type="entry name" value="flippase-like domain"/>
    <property type="match status" value="1"/>
</dbReference>
<feature type="transmembrane region" description="Helical" evidence="6">
    <location>
        <begin position="139"/>
        <end position="160"/>
    </location>
</feature>
<keyword evidence="3 6" id="KW-0812">Transmembrane</keyword>
<keyword evidence="2" id="KW-1003">Cell membrane</keyword>
<feature type="transmembrane region" description="Helical" evidence="6">
    <location>
        <begin position="65"/>
        <end position="88"/>
    </location>
</feature>
<evidence type="ECO:0000313" key="7">
    <source>
        <dbReference type="EMBL" id="AJE45435.1"/>
    </source>
</evidence>
<dbReference type="GO" id="GO:0005886">
    <property type="term" value="C:plasma membrane"/>
    <property type="evidence" value="ECO:0007669"/>
    <property type="project" value="UniProtKB-SubCell"/>
</dbReference>
<feature type="transmembrane region" description="Helical" evidence="6">
    <location>
        <begin position="283"/>
        <end position="300"/>
    </location>
</feature>
<dbReference type="PANTHER" id="PTHR37693:SF1">
    <property type="entry name" value="INTEGRAL MEMBRANE PROTEIN"/>
    <property type="match status" value="1"/>
</dbReference>
<feature type="transmembrane region" description="Helical" evidence="6">
    <location>
        <begin position="172"/>
        <end position="194"/>
    </location>
</feature>
<dbReference type="Proteomes" id="UP000031521">
    <property type="component" value="Chromosome"/>
</dbReference>
<dbReference type="KEGG" id="cid:P73_0720"/>
<name>A0A0B5DWA8_9RHOB</name>